<protein>
    <submittedName>
        <fullName evidence="1">Uncharacterized protein</fullName>
    </submittedName>
</protein>
<evidence type="ECO:0000313" key="1">
    <source>
        <dbReference type="EMBL" id="KAF9486633.1"/>
    </source>
</evidence>
<name>A0A9P5ZEJ6_PLEER</name>
<reference evidence="1" key="1">
    <citation type="submission" date="2020-11" db="EMBL/GenBank/DDBJ databases">
        <authorList>
            <consortium name="DOE Joint Genome Institute"/>
            <person name="Ahrendt S."/>
            <person name="Riley R."/>
            <person name="Andreopoulos W."/>
            <person name="Labutti K."/>
            <person name="Pangilinan J."/>
            <person name="Ruiz-Duenas F.J."/>
            <person name="Barrasa J.M."/>
            <person name="Sanchez-Garcia M."/>
            <person name="Camarero S."/>
            <person name="Miyauchi S."/>
            <person name="Serrano A."/>
            <person name="Linde D."/>
            <person name="Babiker R."/>
            <person name="Drula E."/>
            <person name="Ayuso-Fernandez I."/>
            <person name="Pacheco R."/>
            <person name="Padilla G."/>
            <person name="Ferreira P."/>
            <person name="Barriuso J."/>
            <person name="Kellner H."/>
            <person name="Castanera R."/>
            <person name="Alfaro M."/>
            <person name="Ramirez L."/>
            <person name="Pisabarro A.G."/>
            <person name="Kuo A."/>
            <person name="Tritt A."/>
            <person name="Lipzen A."/>
            <person name="He G."/>
            <person name="Yan M."/>
            <person name="Ng V."/>
            <person name="Cullen D."/>
            <person name="Martin F."/>
            <person name="Rosso M.-N."/>
            <person name="Henrissat B."/>
            <person name="Hibbett D."/>
            <person name="Martinez A.T."/>
            <person name="Grigoriev I.V."/>
        </authorList>
    </citation>
    <scope>NUCLEOTIDE SEQUENCE</scope>
    <source>
        <strain evidence="1">ATCC 90797</strain>
    </source>
</reference>
<organism evidence="1 2">
    <name type="scientific">Pleurotus eryngii</name>
    <name type="common">Boletus of the steppes</name>
    <dbReference type="NCBI Taxonomy" id="5323"/>
    <lineage>
        <taxon>Eukaryota</taxon>
        <taxon>Fungi</taxon>
        <taxon>Dikarya</taxon>
        <taxon>Basidiomycota</taxon>
        <taxon>Agaricomycotina</taxon>
        <taxon>Agaricomycetes</taxon>
        <taxon>Agaricomycetidae</taxon>
        <taxon>Agaricales</taxon>
        <taxon>Pleurotineae</taxon>
        <taxon>Pleurotaceae</taxon>
        <taxon>Pleurotus</taxon>
    </lineage>
</organism>
<accession>A0A9P5ZEJ6</accession>
<comment type="caution">
    <text evidence="1">The sequence shown here is derived from an EMBL/GenBank/DDBJ whole genome shotgun (WGS) entry which is preliminary data.</text>
</comment>
<dbReference type="OrthoDB" id="3059482at2759"/>
<dbReference type="Proteomes" id="UP000807025">
    <property type="component" value="Unassembled WGS sequence"/>
</dbReference>
<sequence length="335" mass="37965">MSFNRKRSDSSSSESEAGNLLADLKFLDVEDDHATKKRKAKLPRLESRCAVPPIEGNLTSPFSQYSKKKLSEEGLRQRSHEQMRKKLDSFNKYAPTFRAKFRLEELQPSTPADMAEYAQEHLGDDVPPQVISGKWVDADDEPLLFYLGQRNKNDNTEKPMTEALDAQYVPERTSLDQAGASYVHDGLPPSALERLWQATQDLCSQLPPKIPPELTRHGLQRQDGGDDRVMEYKMKDGSIREERRGVHHLVQGWVMQGHNDKLYLSADIHDSSSGVAATRAYYEATKEIAGLLSLVVKTLLPEQYEKYQEAFEAGVWFADEDPGPFLGRAVIWKLQ</sequence>
<keyword evidence="2" id="KW-1185">Reference proteome</keyword>
<feature type="non-terminal residue" evidence="1">
    <location>
        <position position="335"/>
    </location>
</feature>
<evidence type="ECO:0000313" key="2">
    <source>
        <dbReference type="Proteomes" id="UP000807025"/>
    </source>
</evidence>
<proteinExistence type="predicted"/>
<dbReference type="EMBL" id="MU155073">
    <property type="protein sequence ID" value="KAF9486633.1"/>
    <property type="molecule type" value="Genomic_DNA"/>
</dbReference>
<gene>
    <name evidence="1" type="ORF">BDN71DRAFT_1437447</name>
</gene>
<dbReference type="AlphaFoldDB" id="A0A9P5ZEJ6"/>